<organism evidence="2">
    <name type="scientific">marine sediment metagenome</name>
    <dbReference type="NCBI Taxonomy" id="412755"/>
    <lineage>
        <taxon>unclassified sequences</taxon>
        <taxon>metagenomes</taxon>
        <taxon>ecological metagenomes</taxon>
    </lineage>
</organism>
<evidence type="ECO:0000313" key="2">
    <source>
        <dbReference type="EMBL" id="GAH01520.1"/>
    </source>
</evidence>
<dbReference type="Gene3D" id="3.90.25.10">
    <property type="entry name" value="UDP-galactose 4-epimerase, domain 1"/>
    <property type="match status" value="1"/>
</dbReference>
<dbReference type="Pfam" id="PF16363">
    <property type="entry name" value="GDP_Man_Dehyd"/>
    <property type="match status" value="1"/>
</dbReference>
<sequence>MAAINGHSVEQYKKLITFVKDRPGHDRRYALNCDKIRNELGWTHGVNFEQGLEKTINWYLNNEEWMNAVASGSYRDWYAQNYVNR</sequence>
<protein>
    <recommendedName>
        <fullName evidence="1">NAD(P)-binding domain-containing protein</fullName>
    </recommendedName>
</protein>
<reference evidence="2" key="1">
    <citation type="journal article" date="2014" name="Front. Microbiol.">
        <title>High frequency of phylogenetically diverse reductive dehalogenase-homologous genes in deep subseafloor sedimentary metagenomes.</title>
        <authorList>
            <person name="Kawai M."/>
            <person name="Futagami T."/>
            <person name="Toyoda A."/>
            <person name="Takaki Y."/>
            <person name="Nishi S."/>
            <person name="Hori S."/>
            <person name="Arai W."/>
            <person name="Tsubouchi T."/>
            <person name="Morono Y."/>
            <person name="Uchiyama I."/>
            <person name="Ito T."/>
            <person name="Fujiyama A."/>
            <person name="Inagaki F."/>
            <person name="Takami H."/>
        </authorList>
    </citation>
    <scope>NUCLEOTIDE SEQUENCE</scope>
    <source>
        <strain evidence="2">Expedition CK06-06</strain>
    </source>
</reference>
<accession>X1CZU1</accession>
<dbReference type="SUPFAM" id="SSF51735">
    <property type="entry name" value="NAD(P)-binding Rossmann-fold domains"/>
    <property type="match status" value="1"/>
</dbReference>
<feature type="domain" description="NAD(P)-binding" evidence="1">
    <location>
        <begin position="12"/>
        <end position="55"/>
    </location>
</feature>
<dbReference type="PANTHER" id="PTHR43000">
    <property type="entry name" value="DTDP-D-GLUCOSE 4,6-DEHYDRATASE-RELATED"/>
    <property type="match status" value="1"/>
</dbReference>
<comment type="caution">
    <text evidence="2">The sequence shown here is derived from an EMBL/GenBank/DDBJ whole genome shotgun (WGS) entry which is preliminary data.</text>
</comment>
<proteinExistence type="predicted"/>
<name>X1CZU1_9ZZZZ</name>
<dbReference type="InterPro" id="IPR036291">
    <property type="entry name" value="NAD(P)-bd_dom_sf"/>
</dbReference>
<evidence type="ECO:0000259" key="1">
    <source>
        <dbReference type="Pfam" id="PF16363"/>
    </source>
</evidence>
<dbReference type="InterPro" id="IPR016040">
    <property type="entry name" value="NAD(P)-bd_dom"/>
</dbReference>
<gene>
    <name evidence="2" type="ORF">S01H4_49688</name>
</gene>
<dbReference type="EMBL" id="BART01028136">
    <property type="protein sequence ID" value="GAH01520.1"/>
    <property type="molecule type" value="Genomic_DNA"/>
</dbReference>
<dbReference type="Gene3D" id="3.40.50.720">
    <property type="entry name" value="NAD(P)-binding Rossmann-like Domain"/>
    <property type="match status" value="1"/>
</dbReference>
<dbReference type="AlphaFoldDB" id="X1CZU1"/>